<dbReference type="KEGG" id="sgf:HEP81_04691"/>
<accession>A0A7H1Q3T3</accession>
<evidence type="ECO:0000256" key="1">
    <source>
        <dbReference type="SAM" id="MobiDB-lite"/>
    </source>
</evidence>
<gene>
    <name evidence="2" type="ORF">HEP81_04691</name>
</gene>
<dbReference type="AlphaFoldDB" id="A0A7H1Q3T3"/>
<reference evidence="2 3" key="1">
    <citation type="submission" date="2020-04" db="EMBL/GenBank/DDBJ databases">
        <title>Characterization and engineering of Streptomyces griseofuscus DSM40191 as a potential heterologous host for expression of BGCs.</title>
        <authorList>
            <person name="Gren T."/>
            <person name="Whitford C.M."/>
            <person name="Mohite O.S."/>
            <person name="Joergensen T.S."/>
            <person name="Nielsen J.B."/>
            <person name="Lee S.Y."/>
            <person name="Weber T."/>
        </authorList>
    </citation>
    <scope>NUCLEOTIDE SEQUENCE [LARGE SCALE GENOMIC DNA]</scope>
    <source>
        <strain evidence="2 3">DSM 40191</strain>
    </source>
</reference>
<dbReference type="Proteomes" id="UP000516422">
    <property type="component" value="Chromosome"/>
</dbReference>
<sequence length="346" mass="37158">MAVAGCGTHTAQVVDRSGAIVAVANVLTQVEWNRVLDGVSTARVVINPDGDCCGRLGRVSSWRNRLVLFRDDKYVWDGPITNISWALDGIELNAKDVLAWLDRRVIHETRTFTNVDLMDVAEWLIDDGFRPDDPGHTVQVIGQAGVSGSRSYSQDIGQTGDWLRQLAEAGLDYTAIGSKILLLPETYTQSVGRLSDADLPDGLQVAEDGDSLITRWIVAGSDTSGAIGEAGGTDAFYGLHERYIEQTEITDNASAEQSAQARQRTSATVPVFIDTQEVTISPEAAIDVPSLVPGWSLDVTSMETCRKVTQRLKIVGVKVSETGGDENTPGRESVQVQVAASGAEAA</sequence>
<evidence type="ECO:0000313" key="3">
    <source>
        <dbReference type="Proteomes" id="UP000516422"/>
    </source>
</evidence>
<evidence type="ECO:0000313" key="2">
    <source>
        <dbReference type="EMBL" id="QNT94963.1"/>
    </source>
</evidence>
<protein>
    <submittedName>
        <fullName evidence="2">Uncharacterized protein</fullName>
    </submittedName>
</protein>
<name>A0A7H1Q3T3_9ACTN</name>
<organism evidence="2 3">
    <name type="scientific">Streptomyces griseofuscus</name>
    <dbReference type="NCBI Taxonomy" id="146922"/>
    <lineage>
        <taxon>Bacteria</taxon>
        <taxon>Bacillati</taxon>
        <taxon>Actinomycetota</taxon>
        <taxon>Actinomycetes</taxon>
        <taxon>Kitasatosporales</taxon>
        <taxon>Streptomycetaceae</taxon>
        <taxon>Streptomyces</taxon>
    </lineage>
</organism>
<proteinExistence type="predicted"/>
<dbReference type="EMBL" id="CP051006">
    <property type="protein sequence ID" value="QNT94963.1"/>
    <property type="molecule type" value="Genomic_DNA"/>
</dbReference>
<feature type="region of interest" description="Disordered" evidence="1">
    <location>
        <begin position="321"/>
        <end position="346"/>
    </location>
</feature>